<sequence length="322" mass="37634">MKEYIIKSSQAKEVINDIASAHGYQVKDGMIESKIPGERFSIKTHTISDGIEIINTEGHINETVKFYRQKSKEDCFDISYFLNPFQLTDPKESYHFSVQNKKYWSNLKEDEIFYFSENTPFSLFSIKLSRSFIEKYNQNKNTSIDSMINSSAPFIIYENISKSTYQLIKEAKSCDFNFEIDQLKLSYLTYQILYNFANKISNRFSLDNLPKRFPDIDIEKVFKIKNHIEDNYMEVITVEKLSDLTDCSYSKLRKLFKDVTGISILQYINNYKLAKAHQWIKEGTHNVSDCTYALGFSSITHFGKLYKDKYGCTPSSMIKKIK</sequence>
<keyword evidence="1" id="KW-0805">Transcription regulation</keyword>
<keyword evidence="2" id="KW-0804">Transcription</keyword>
<keyword evidence="5" id="KW-1185">Reference proteome</keyword>
<evidence type="ECO:0000256" key="1">
    <source>
        <dbReference type="ARBA" id="ARBA00023015"/>
    </source>
</evidence>
<proteinExistence type="predicted"/>
<dbReference type="PANTHER" id="PTHR47893:SF1">
    <property type="entry name" value="REGULATORY PROTEIN PCHR"/>
    <property type="match status" value="1"/>
</dbReference>
<name>A0A1S1YV03_FLAPC</name>
<dbReference type="OrthoDB" id="799767at2"/>
<dbReference type="Gene3D" id="1.10.10.60">
    <property type="entry name" value="Homeodomain-like"/>
    <property type="match status" value="2"/>
</dbReference>
<evidence type="ECO:0000313" key="4">
    <source>
        <dbReference type="EMBL" id="OHX64846.1"/>
    </source>
</evidence>
<reference evidence="4 5" key="1">
    <citation type="journal article" date="2012" name="Int. J. Syst. Evol. Microbiol.">
        <title>Flammeovirga pacifica sp. nov., isolated from deep-sea sediment.</title>
        <authorList>
            <person name="Xu H."/>
            <person name="Fu Y."/>
            <person name="Yang N."/>
            <person name="Ding Z."/>
            <person name="Lai Q."/>
            <person name="Zeng R."/>
        </authorList>
    </citation>
    <scope>NUCLEOTIDE SEQUENCE [LARGE SCALE GENOMIC DNA]</scope>
    <source>
        <strain evidence="5">DSM 24597 / LMG 26175 / WPAGA1</strain>
    </source>
</reference>
<organism evidence="4 5">
    <name type="scientific">Flammeovirga pacifica</name>
    <dbReference type="NCBI Taxonomy" id="915059"/>
    <lineage>
        <taxon>Bacteria</taxon>
        <taxon>Pseudomonadati</taxon>
        <taxon>Bacteroidota</taxon>
        <taxon>Cytophagia</taxon>
        <taxon>Cytophagales</taxon>
        <taxon>Flammeovirgaceae</taxon>
        <taxon>Flammeovirga</taxon>
    </lineage>
</organism>
<dbReference type="GO" id="GO:0043565">
    <property type="term" value="F:sequence-specific DNA binding"/>
    <property type="evidence" value="ECO:0007669"/>
    <property type="project" value="InterPro"/>
</dbReference>
<comment type="caution">
    <text evidence="4">The sequence shown here is derived from an EMBL/GenBank/DDBJ whole genome shotgun (WGS) entry which is preliminary data.</text>
</comment>
<evidence type="ECO:0000259" key="3">
    <source>
        <dbReference type="PROSITE" id="PS01124"/>
    </source>
</evidence>
<dbReference type="RefSeq" id="WP_044228719.1">
    <property type="nucleotide sequence ID" value="NZ_JRYR02000001.1"/>
</dbReference>
<evidence type="ECO:0000256" key="2">
    <source>
        <dbReference type="ARBA" id="ARBA00023163"/>
    </source>
</evidence>
<dbReference type="Proteomes" id="UP000179797">
    <property type="component" value="Unassembled WGS sequence"/>
</dbReference>
<dbReference type="SMART" id="SM00342">
    <property type="entry name" value="HTH_ARAC"/>
    <property type="match status" value="1"/>
</dbReference>
<dbReference type="Pfam" id="PF12833">
    <property type="entry name" value="HTH_18"/>
    <property type="match status" value="1"/>
</dbReference>
<dbReference type="PROSITE" id="PS01124">
    <property type="entry name" value="HTH_ARAC_FAMILY_2"/>
    <property type="match status" value="1"/>
</dbReference>
<dbReference type="InterPro" id="IPR053142">
    <property type="entry name" value="PchR_regulatory_protein"/>
</dbReference>
<dbReference type="EMBL" id="JRYR02000001">
    <property type="protein sequence ID" value="OHX64846.1"/>
    <property type="molecule type" value="Genomic_DNA"/>
</dbReference>
<dbReference type="SUPFAM" id="SSF46689">
    <property type="entry name" value="Homeodomain-like"/>
    <property type="match status" value="2"/>
</dbReference>
<dbReference type="PANTHER" id="PTHR47893">
    <property type="entry name" value="REGULATORY PROTEIN PCHR"/>
    <property type="match status" value="1"/>
</dbReference>
<evidence type="ECO:0000313" key="5">
    <source>
        <dbReference type="Proteomes" id="UP000179797"/>
    </source>
</evidence>
<dbReference type="InterPro" id="IPR018060">
    <property type="entry name" value="HTH_AraC"/>
</dbReference>
<feature type="domain" description="HTH araC/xylS-type" evidence="3">
    <location>
        <begin position="222"/>
        <end position="320"/>
    </location>
</feature>
<dbReference type="STRING" id="915059.NH26_00065"/>
<dbReference type="GO" id="GO:0003700">
    <property type="term" value="F:DNA-binding transcription factor activity"/>
    <property type="evidence" value="ECO:0007669"/>
    <property type="project" value="InterPro"/>
</dbReference>
<dbReference type="AlphaFoldDB" id="A0A1S1YV03"/>
<accession>A0A1S1YV03</accession>
<protein>
    <recommendedName>
        <fullName evidence="3">HTH araC/xylS-type domain-containing protein</fullName>
    </recommendedName>
</protein>
<gene>
    <name evidence="4" type="ORF">NH26_00065</name>
</gene>
<dbReference type="InterPro" id="IPR009057">
    <property type="entry name" value="Homeodomain-like_sf"/>
</dbReference>